<dbReference type="AlphaFoldDB" id="A0A1G5FLH6"/>
<name>A0A1G5FLH6_9RHOB</name>
<accession>A0A1G5FLH6</accession>
<reference evidence="2 3" key="1">
    <citation type="submission" date="2016-10" db="EMBL/GenBank/DDBJ databases">
        <authorList>
            <person name="de Groot N.N."/>
        </authorList>
    </citation>
    <scope>NUCLEOTIDE SEQUENCE [LARGE SCALE GENOMIC DNA]</scope>
    <source>
        <strain evidence="2 3">CGMCC 1.8925</strain>
    </source>
</reference>
<proteinExistence type="predicted"/>
<dbReference type="STRING" id="336292.SAMN05660710_01468"/>
<evidence type="ECO:0000313" key="3">
    <source>
        <dbReference type="Proteomes" id="UP000199502"/>
    </source>
</evidence>
<evidence type="ECO:0000313" key="2">
    <source>
        <dbReference type="EMBL" id="SCY40192.1"/>
    </source>
</evidence>
<organism evidence="2 3">
    <name type="scientific">Paracoccus tibetensis</name>
    <dbReference type="NCBI Taxonomy" id="336292"/>
    <lineage>
        <taxon>Bacteria</taxon>
        <taxon>Pseudomonadati</taxon>
        <taxon>Pseudomonadota</taxon>
        <taxon>Alphaproteobacteria</taxon>
        <taxon>Rhodobacterales</taxon>
        <taxon>Paracoccaceae</taxon>
        <taxon>Paracoccus</taxon>
    </lineage>
</organism>
<sequence>MSGPVSTVGLGTSVKLIGLTKHTKHRHVPSPVSPHFVAPPAQSSLSFNPIALAAAIARTATTWDDAPVVLLDGLQQSALIELETLLQDGSAVALESHFKFLAGTAGSQFAAKVGAGIAHLYMYALGYAWRANAACLSSSLNPHADFIYDGGNASGHGVVLAEAHGSFAKDASAAKIANTAKRKYTKQVKTVIANPSPFGEIIHGYSIAFGSKPTTAGSFLAISETRISKPRKRTTPPGDPQRGATSEGTSAPMALATHRSNFLLIGAPEVTNWIDWIRSPDSPAPDRYNVPLLRFDFAGRTYLAATPWHLRSGSPPWWIDDFFDHPEWWRIARRARLSPLRHPGSDFGWFVIEEKAGAEFLNALSNAIRDRGVGLPATIRLPTFEPAGFALSAGDRVARAEADEPYQYTLFRDGLALVGEPFRGRPRDVVVWSPDGGMALD</sequence>
<dbReference type="Proteomes" id="UP000199502">
    <property type="component" value="Unassembled WGS sequence"/>
</dbReference>
<dbReference type="OrthoDB" id="7605191at2"/>
<feature type="region of interest" description="Disordered" evidence="1">
    <location>
        <begin position="227"/>
        <end position="251"/>
    </location>
</feature>
<dbReference type="EMBL" id="FMVT01000004">
    <property type="protein sequence ID" value="SCY40192.1"/>
    <property type="molecule type" value="Genomic_DNA"/>
</dbReference>
<dbReference type="RefSeq" id="WP_139165909.1">
    <property type="nucleotide sequence ID" value="NZ_FMVT01000004.1"/>
</dbReference>
<evidence type="ECO:0000256" key="1">
    <source>
        <dbReference type="SAM" id="MobiDB-lite"/>
    </source>
</evidence>
<keyword evidence="3" id="KW-1185">Reference proteome</keyword>
<protein>
    <submittedName>
        <fullName evidence="2">Uncharacterized protein</fullName>
    </submittedName>
</protein>
<gene>
    <name evidence="2" type="ORF">SAMN05660710_01468</name>
</gene>